<dbReference type="NCBIfam" id="TIGR01783">
    <property type="entry name" value="TonB-siderophor"/>
    <property type="match status" value="1"/>
</dbReference>
<accession>A0A5Q0BQU3</accession>
<evidence type="ECO:0000259" key="17">
    <source>
        <dbReference type="SMART" id="SM00965"/>
    </source>
</evidence>
<evidence type="ECO:0000256" key="15">
    <source>
        <dbReference type="RuleBase" id="RU003357"/>
    </source>
</evidence>
<dbReference type="Proteomes" id="UP000325755">
    <property type="component" value="Chromosome"/>
</dbReference>
<keyword evidence="9" id="KW-0406">Ion transport</keyword>
<keyword evidence="5" id="KW-0410">Iron transport</keyword>
<keyword evidence="13 14" id="KW-0998">Cell outer membrane</keyword>
<evidence type="ECO:0000256" key="10">
    <source>
        <dbReference type="ARBA" id="ARBA00023077"/>
    </source>
</evidence>
<dbReference type="FunCoup" id="A0A5Q0BQU3">
    <property type="interactions" value="50"/>
</dbReference>
<keyword evidence="10 15" id="KW-0798">TonB box</keyword>
<dbReference type="EMBL" id="CP044205">
    <property type="protein sequence ID" value="QFY44564.1"/>
    <property type="molecule type" value="Genomic_DNA"/>
</dbReference>
<dbReference type="OrthoDB" id="127311at2"/>
<evidence type="ECO:0000256" key="4">
    <source>
        <dbReference type="ARBA" id="ARBA00022452"/>
    </source>
</evidence>
<evidence type="ECO:0000256" key="16">
    <source>
        <dbReference type="SAM" id="SignalP"/>
    </source>
</evidence>
<dbReference type="CDD" id="cd01347">
    <property type="entry name" value="ligand_gated_channel"/>
    <property type="match status" value="1"/>
</dbReference>
<keyword evidence="11 14" id="KW-0472">Membrane</keyword>
<keyword evidence="7 16" id="KW-0732">Signal</keyword>
<dbReference type="InterPro" id="IPR039426">
    <property type="entry name" value="TonB-dep_rcpt-like"/>
</dbReference>
<dbReference type="Gene3D" id="2.170.130.10">
    <property type="entry name" value="TonB-dependent receptor, plug domain"/>
    <property type="match status" value="1"/>
</dbReference>
<evidence type="ECO:0000256" key="7">
    <source>
        <dbReference type="ARBA" id="ARBA00022729"/>
    </source>
</evidence>
<evidence type="ECO:0000256" key="1">
    <source>
        <dbReference type="ARBA" id="ARBA00004571"/>
    </source>
</evidence>
<keyword evidence="12 18" id="KW-0675">Receptor</keyword>
<evidence type="ECO:0000256" key="3">
    <source>
        <dbReference type="ARBA" id="ARBA00022448"/>
    </source>
</evidence>
<comment type="similarity">
    <text evidence="2 14 15">Belongs to the TonB-dependent receptor family.</text>
</comment>
<dbReference type="Pfam" id="PF00593">
    <property type="entry name" value="TonB_dep_Rec_b-barrel"/>
    <property type="match status" value="1"/>
</dbReference>
<dbReference type="InterPro" id="IPR000531">
    <property type="entry name" value="Beta-barrel_TonB"/>
</dbReference>
<evidence type="ECO:0000256" key="11">
    <source>
        <dbReference type="ARBA" id="ARBA00023136"/>
    </source>
</evidence>
<evidence type="ECO:0000256" key="8">
    <source>
        <dbReference type="ARBA" id="ARBA00023004"/>
    </source>
</evidence>
<reference evidence="18 19" key="1">
    <citation type="submission" date="2019-09" db="EMBL/GenBank/DDBJ databases">
        <title>Ecophysiology of the spiral-shaped methanotroph Methylospira mobilis as revealed by the complete genome sequence.</title>
        <authorList>
            <person name="Oshkin I.Y."/>
            <person name="Dedysh S.N."/>
            <person name="Miroshnikov K."/>
            <person name="Danilova O.V."/>
            <person name="Hakobyan A."/>
            <person name="Liesack W."/>
        </authorList>
    </citation>
    <scope>NUCLEOTIDE SEQUENCE [LARGE SCALE GENOMIC DNA]</scope>
    <source>
        <strain evidence="18 19">Shm1</strain>
    </source>
</reference>
<dbReference type="PANTHER" id="PTHR32552:SF68">
    <property type="entry name" value="FERRICHROME OUTER MEMBRANE TRANSPORTER_PHAGE RECEPTOR"/>
    <property type="match status" value="1"/>
</dbReference>
<evidence type="ECO:0000313" key="19">
    <source>
        <dbReference type="Proteomes" id="UP000325755"/>
    </source>
</evidence>
<dbReference type="Gene3D" id="2.40.170.20">
    <property type="entry name" value="TonB-dependent receptor, beta-barrel domain"/>
    <property type="match status" value="1"/>
</dbReference>
<dbReference type="InterPro" id="IPR036942">
    <property type="entry name" value="Beta-barrel_TonB_sf"/>
</dbReference>
<dbReference type="GO" id="GO:0015344">
    <property type="term" value="F:siderophore uptake transmembrane transporter activity"/>
    <property type="evidence" value="ECO:0007669"/>
    <property type="project" value="TreeGrafter"/>
</dbReference>
<dbReference type="PROSITE" id="PS52016">
    <property type="entry name" value="TONB_DEPENDENT_REC_3"/>
    <property type="match status" value="1"/>
</dbReference>
<evidence type="ECO:0000256" key="5">
    <source>
        <dbReference type="ARBA" id="ARBA00022496"/>
    </source>
</evidence>
<name>A0A5Q0BQU3_9GAMM</name>
<protein>
    <submittedName>
        <fullName evidence="18">TonB-dependent receptor</fullName>
    </submittedName>
</protein>
<sequence>MGNHLMRNSMAMVIAFSFSAPSLAVRAESNASENPASPTRPETVMQFDIPAQDLPSALAAFSAQGHIQILYEGSIAQGLRSAPLTGGYTPDKAMQRLLAATGLQPRFTGADTVTLEYKPITRVDTIGKVTVSASDAGGTAFDLPEDRLNYALPNASTATKTNTPIMETPASIQTVPRAVMDDQQVVRVEDALKNVAGVQGDTEYYVNALIRGFNINSATYRNGLLAQSVSSLETANLSRIEVVKGALSTLYGRMNAGGLIDLITKRPEELAHYSLQQQFGSYSLYRTTLDATGPLMKDKSLLYRLNLAYKANNSFRDYVSADHIFVNPSITWRPNDAFDFNANMEYQHDNWINDSYLVAYKGAILKLPIGSYLGDGTAAQSIPNTEDRKLAAYDWNYRFNDDWKLTNRFMFSNEIYQNPIFNGLAMLNASTLQMGLGYGNLYYNNTFTTNLDLTGQFDTGFMHHSILFGFDYYNYSSNSTPSHQGPVPSILPNVYIYAPYQTNPLNLAAAPVNFSYKQISKWDGLYLQDQIILWDDVHVLLGGRWDWAAYGSAAGGGKALNTFSVPTVSSNTFKPRAGLLYQPWDWGSAYFNYTESFGLNNGISTTGQAFAPQTAVQYEFGVKTEIFDKRLLTTLALYSITQNNLLEPDPRNPLFSIAVGQARSKGVEFQTQGEVTKNISLIGGYSYDVAKITQATDGTQGNMLPNVALNSGSLWTKYQFDNDVLPGLSLGTGVYLQGPRAGDTANTIQLPGYARWDASATYSFEQFGGKITTQLNVYNILNQIYYTNTQNSAVHIVPGAPLTFLGSVRLEL</sequence>
<comment type="subcellular location">
    <subcellularLocation>
        <location evidence="1 14">Cell outer membrane</location>
        <topology evidence="1 14">Multi-pass membrane protein</topology>
    </subcellularLocation>
</comment>
<dbReference type="Pfam" id="PF07660">
    <property type="entry name" value="STN"/>
    <property type="match status" value="1"/>
</dbReference>
<evidence type="ECO:0000256" key="9">
    <source>
        <dbReference type="ARBA" id="ARBA00023065"/>
    </source>
</evidence>
<dbReference type="InterPro" id="IPR011662">
    <property type="entry name" value="Secretin/TonB_short_N"/>
</dbReference>
<evidence type="ECO:0000313" key="18">
    <source>
        <dbReference type="EMBL" id="QFY44564.1"/>
    </source>
</evidence>
<proteinExistence type="inferred from homology"/>
<feature type="signal peptide" evidence="16">
    <location>
        <begin position="1"/>
        <end position="24"/>
    </location>
</feature>
<evidence type="ECO:0000256" key="12">
    <source>
        <dbReference type="ARBA" id="ARBA00023170"/>
    </source>
</evidence>
<dbReference type="InterPro" id="IPR037066">
    <property type="entry name" value="Plug_dom_sf"/>
</dbReference>
<dbReference type="GO" id="GO:0038023">
    <property type="term" value="F:signaling receptor activity"/>
    <property type="evidence" value="ECO:0007669"/>
    <property type="project" value="InterPro"/>
</dbReference>
<dbReference type="GO" id="GO:0009279">
    <property type="term" value="C:cell outer membrane"/>
    <property type="evidence" value="ECO:0007669"/>
    <property type="project" value="UniProtKB-SubCell"/>
</dbReference>
<dbReference type="Pfam" id="PF07715">
    <property type="entry name" value="Plug"/>
    <property type="match status" value="1"/>
</dbReference>
<dbReference type="GO" id="GO:0015891">
    <property type="term" value="P:siderophore transport"/>
    <property type="evidence" value="ECO:0007669"/>
    <property type="project" value="InterPro"/>
</dbReference>
<evidence type="ECO:0000256" key="2">
    <source>
        <dbReference type="ARBA" id="ARBA00009810"/>
    </source>
</evidence>
<feature type="domain" description="Secretin/TonB short N-terminal" evidence="17">
    <location>
        <begin position="67"/>
        <end position="118"/>
    </location>
</feature>
<dbReference type="InParanoid" id="A0A5Q0BQU3"/>
<keyword evidence="19" id="KW-1185">Reference proteome</keyword>
<dbReference type="SMART" id="SM00965">
    <property type="entry name" value="STN"/>
    <property type="match status" value="1"/>
</dbReference>
<keyword evidence="3 14" id="KW-0813">Transport</keyword>
<dbReference type="InterPro" id="IPR010105">
    <property type="entry name" value="TonB_sidphr_rcpt"/>
</dbReference>
<gene>
    <name evidence="18" type="ORF">F6R98_19630</name>
</gene>
<evidence type="ECO:0000256" key="13">
    <source>
        <dbReference type="ARBA" id="ARBA00023237"/>
    </source>
</evidence>
<dbReference type="SUPFAM" id="SSF56935">
    <property type="entry name" value="Porins"/>
    <property type="match status" value="1"/>
</dbReference>
<dbReference type="Gene3D" id="3.55.50.30">
    <property type="match status" value="1"/>
</dbReference>
<dbReference type="InterPro" id="IPR012910">
    <property type="entry name" value="Plug_dom"/>
</dbReference>
<dbReference type="PANTHER" id="PTHR32552">
    <property type="entry name" value="FERRICHROME IRON RECEPTOR-RELATED"/>
    <property type="match status" value="1"/>
</dbReference>
<organism evidence="18 19">
    <name type="scientific">Candidatus Methylospira mobilis</name>
    <dbReference type="NCBI Taxonomy" id="1808979"/>
    <lineage>
        <taxon>Bacteria</taxon>
        <taxon>Pseudomonadati</taxon>
        <taxon>Pseudomonadota</taxon>
        <taxon>Gammaproteobacteria</taxon>
        <taxon>Methylococcales</taxon>
        <taxon>Methylococcaceae</taxon>
        <taxon>Candidatus Methylospira</taxon>
    </lineage>
</organism>
<keyword evidence="6 14" id="KW-0812">Transmembrane</keyword>
<dbReference type="AlphaFoldDB" id="A0A5Q0BQU3"/>
<keyword evidence="8" id="KW-0408">Iron</keyword>
<dbReference type="FunFam" id="2.170.130.10:FF:000001">
    <property type="entry name" value="Catecholate siderophore TonB-dependent receptor"/>
    <property type="match status" value="1"/>
</dbReference>
<evidence type="ECO:0000256" key="6">
    <source>
        <dbReference type="ARBA" id="ARBA00022692"/>
    </source>
</evidence>
<dbReference type="KEGG" id="mmob:F6R98_19630"/>
<keyword evidence="4 14" id="KW-1134">Transmembrane beta strand</keyword>
<dbReference type="FunFam" id="2.40.170.20:FF:000005">
    <property type="entry name" value="TonB-dependent siderophore receptor"/>
    <property type="match status" value="1"/>
</dbReference>
<feature type="chain" id="PRO_5024828072" evidence="16">
    <location>
        <begin position="25"/>
        <end position="812"/>
    </location>
</feature>
<evidence type="ECO:0000256" key="14">
    <source>
        <dbReference type="PROSITE-ProRule" id="PRU01360"/>
    </source>
</evidence>